<dbReference type="InterPro" id="IPR009027">
    <property type="entry name" value="Ribosomal_bL9/RNase_H1_N"/>
</dbReference>
<evidence type="ECO:0000259" key="4">
    <source>
        <dbReference type="Pfam" id="PF01281"/>
    </source>
</evidence>
<dbReference type="GO" id="GO:0005840">
    <property type="term" value="C:ribosome"/>
    <property type="evidence" value="ECO:0007669"/>
    <property type="project" value="UniProtKB-KW"/>
</dbReference>
<proteinExistence type="inferred from homology"/>
<accession>A0AAN6XBE9</accession>
<reference evidence="5" key="1">
    <citation type="journal article" date="2023" name="Mol. Phylogenet. Evol.">
        <title>Genome-scale phylogeny and comparative genomics of the fungal order Sordariales.</title>
        <authorList>
            <person name="Hensen N."/>
            <person name="Bonometti L."/>
            <person name="Westerberg I."/>
            <person name="Brannstrom I.O."/>
            <person name="Guillou S."/>
            <person name="Cros-Aarteil S."/>
            <person name="Calhoun S."/>
            <person name="Haridas S."/>
            <person name="Kuo A."/>
            <person name="Mondo S."/>
            <person name="Pangilinan J."/>
            <person name="Riley R."/>
            <person name="LaButti K."/>
            <person name="Andreopoulos B."/>
            <person name="Lipzen A."/>
            <person name="Chen C."/>
            <person name="Yan M."/>
            <person name="Daum C."/>
            <person name="Ng V."/>
            <person name="Clum A."/>
            <person name="Steindorff A."/>
            <person name="Ohm R.A."/>
            <person name="Martin F."/>
            <person name="Silar P."/>
            <person name="Natvig D.O."/>
            <person name="Lalanne C."/>
            <person name="Gautier V."/>
            <person name="Ament-Velasquez S.L."/>
            <person name="Kruys A."/>
            <person name="Hutchinson M.I."/>
            <person name="Powell A.J."/>
            <person name="Barry K."/>
            <person name="Miller A.N."/>
            <person name="Grigoriev I.V."/>
            <person name="Debuchy R."/>
            <person name="Gladieux P."/>
            <person name="Hiltunen Thoren M."/>
            <person name="Johannesson H."/>
        </authorList>
    </citation>
    <scope>NUCLEOTIDE SEQUENCE</scope>
    <source>
        <strain evidence="5">CBS 315.58</strain>
    </source>
</reference>
<dbReference type="GO" id="GO:0003735">
    <property type="term" value="F:structural constituent of ribosome"/>
    <property type="evidence" value="ECO:0007669"/>
    <property type="project" value="InterPro"/>
</dbReference>
<dbReference type="EMBL" id="MU863962">
    <property type="protein sequence ID" value="KAK4197505.1"/>
    <property type="molecule type" value="Genomic_DNA"/>
</dbReference>
<keyword evidence="6" id="KW-1185">Reference proteome</keyword>
<keyword evidence="3" id="KW-0687">Ribonucleoprotein</keyword>
<keyword evidence="2" id="KW-0689">Ribosomal protein</keyword>
<dbReference type="InterPro" id="IPR036935">
    <property type="entry name" value="Ribosomal_bL9_N_sf"/>
</dbReference>
<dbReference type="GO" id="GO:1990904">
    <property type="term" value="C:ribonucleoprotein complex"/>
    <property type="evidence" value="ECO:0007669"/>
    <property type="project" value="UniProtKB-KW"/>
</dbReference>
<dbReference type="Gene3D" id="3.40.5.10">
    <property type="entry name" value="Ribosomal protein L9, N-terminal domain"/>
    <property type="match status" value="1"/>
</dbReference>
<evidence type="ECO:0000313" key="6">
    <source>
        <dbReference type="Proteomes" id="UP001303160"/>
    </source>
</evidence>
<protein>
    <recommendedName>
        <fullName evidence="4">Ribosomal protein L9 domain-containing protein</fullName>
    </recommendedName>
</protein>
<dbReference type="Proteomes" id="UP001303160">
    <property type="component" value="Unassembled WGS sequence"/>
</dbReference>
<dbReference type="GO" id="GO:0006412">
    <property type="term" value="P:translation"/>
    <property type="evidence" value="ECO:0007669"/>
    <property type="project" value="InterPro"/>
</dbReference>
<comment type="similarity">
    <text evidence="1">Belongs to the bacterial ribosomal protein bL9 family.</text>
</comment>
<name>A0AAN6XBE9_9PEZI</name>
<organism evidence="5 6">
    <name type="scientific">Triangularia verruculosa</name>
    <dbReference type="NCBI Taxonomy" id="2587418"/>
    <lineage>
        <taxon>Eukaryota</taxon>
        <taxon>Fungi</taxon>
        <taxon>Dikarya</taxon>
        <taxon>Ascomycota</taxon>
        <taxon>Pezizomycotina</taxon>
        <taxon>Sordariomycetes</taxon>
        <taxon>Sordariomycetidae</taxon>
        <taxon>Sordariales</taxon>
        <taxon>Podosporaceae</taxon>
        <taxon>Triangularia</taxon>
    </lineage>
</organism>
<gene>
    <name evidence="5" type="ORF">QBC40DRAFT_103208</name>
</gene>
<dbReference type="AlphaFoldDB" id="A0AAN6XBE9"/>
<evidence type="ECO:0000256" key="2">
    <source>
        <dbReference type="ARBA" id="ARBA00022980"/>
    </source>
</evidence>
<reference evidence="5" key="2">
    <citation type="submission" date="2023-05" db="EMBL/GenBank/DDBJ databases">
        <authorList>
            <consortium name="Lawrence Berkeley National Laboratory"/>
            <person name="Steindorff A."/>
            <person name="Hensen N."/>
            <person name="Bonometti L."/>
            <person name="Westerberg I."/>
            <person name="Brannstrom I.O."/>
            <person name="Guillou S."/>
            <person name="Cros-Aarteil S."/>
            <person name="Calhoun S."/>
            <person name="Haridas S."/>
            <person name="Kuo A."/>
            <person name="Mondo S."/>
            <person name="Pangilinan J."/>
            <person name="Riley R."/>
            <person name="Labutti K."/>
            <person name="Andreopoulos B."/>
            <person name="Lipzen A."/>
            <person name="Chen C."/>
            <person name="Yanf M."/>
            <person name="Daum C."/>
            <person name="Ng V."/>
            <person name="Clum A."/>
            <person name="Ohm R."/>
            <person name="Martin F."/>
            <person name="Silar P."/>
            <person name="Natvig D."/>
            <person name="Lalanne C."/>
            <person name="Gautier V."/>
            <person name="Ament-Velasquez S.L."/>
            <person name="Kruys A."/>
            <person name="Hutchinson M.I."/>
            <person name="Powell A.J."/>
            <person name="Barry K."/>
            <person name="Miller A.N."/>
            <person name="Grigoriev I.V."/>
            <person name="Debuchy R."/>
            <person name="Gladieux P."/>
            <person name="Thoren M.H."/>
            <person name="Johannesson H."/>
        </authorList>
    </citation>
    <scope>NUCLEOTIDE SEQUENCE</scope>
    <source>
        <strain evidence="5">CBS 315.58</strain>
    </source>
</reference>
<evidence type="ECO:0000313" key="5">
    <source>
        <dbReference type="EMBL" id="KAK4197505.1"/>
    </source>
</evidence>
<evidence type="ECO:0000256" key="3">
    <source>
        <dbReference type="ARBA" id="ARBA00023274"/>
    </source>
</evidence>
<feature type="domain" description="Ribosomal protein L9" evidence="4">
    <location>
        <begin position="54"/>
        <end position="98"/>
    </location>
</feature>
<dbReference type="Pfam" id="PF01281">
    <property type="entry name" value="Ribosomal_L9_N"/>
    <property type="match status" value="1"/>
</dbReference>
<dbReference type="InterPro" id="IPR020070">
    <property type="entry name" value="Ribosomal_bL9_N"/>
</dbReference>
<evidence type="ECO:0000256" key="1">
    <source>
        <dbReference type="ARBA" id="ARBA00010605"/>
    </source>
</evidence>
<dbReference type="PANTHER" id="PTHR21368">
    <property type="entry name" value="50S RIBOSOMAL PROTEIN L9"/>
    <property type="match status" value="1"/>
</dbReference>
<sequence length="291" mass="31873">MAGPVVSRSPTCLSCMRRLAQPFVSSNSPLNSIPLVQTRAKSTHLVPSDKGVVVRLLENIPKFGRKDAIFRVERGRMRNEWFPRKLAEYMTVSRFKELGLSPKTDVGERDTTFADLKVLEQLPTIQPSAPAPAPEPQQVAKPVKKVIKPERVRELLEKLIPQTTTFYRIPIPAAPSSATTTISPLVAVAQVQEAQEGPVAIYGSVSIKDIVNSIKSRITGDEDGAQIAIEPTHISVLGLKDETSKIKELGRFEVKISIGNSNLEPITRVVEVLPSEEKTEGKKPASPKTSV</sequence>
<dbReference type="SUPFAM" id="SSF55658">
    <property type="entry name" value="L9 N-domain-like"/>
    <property type="match status" value="1"/>
</dbReference>
<comment type="caution">
    <text evidence="5">The sequence shown here is derived from an EMBL/GenBank/DDBJ whole genome shotgun (WGS) entry which is preliminary data.</text>
</comment>
<dbReference type="InterPro" id="IPR000244">
    <property type="entry name" value="Ribosomal_bL9"/>
</dbReference>